<evidence type="ECO:0000256" key="6">
    <source>
        <dbReference type="ARBA" id="ARBA00022692"/>
    </source>
</evidence>
<feature type="domain" description="HemY N-terminal" evidence="11">
    <location>
        <begin position="29"/>
        <end position="134"/>
    </location>
</feature>
<evidence type="ECO:0000256" key="5">
    <source>
        <dbReference type="ARBA" id="ARBA00022519"/>
    </source>
</evidence>
<evidence type="ECO:0000256" key="4">
    <source>
        <dbReference type="ARBA" id="ARBA00022475"/>
    </source>
</evidence>
<feature type="transmembrane region" description="Helical" evidence="10">
    <location>
        <begin position="5"/>
        <end position="24"/>
    </location>
</feature>
<gene>
    <name evidence="12" type="ORF">CNF02_04495</name>
</gene>
<evidence type="ECO:0000256" key="2">
    <source>
        <dbReference type="ARBA" id="ARBA00004429"/>
    </source>
</evidence>
<keyword evidence="8 10" id="KW-0472">Membrane</keyword>
<evidence type="ECO:0000313" key="13">
    <source>
        <dbReference type="Proteomes" id="UP000219329"/>
    </source>
</evidence>
<dbReference type="AlphaFoldDB" id="A0A2A5WDX8"/>
<comment type="pathway">
    <text evidence="3">Porphyrin-containing compound metabolism; protoheme biosynthesis.</text>
</comment>
<organism evidence="12 13">
    <name type="scientific">OM182 bacterium MED-G28</name>
    <dbReference type="NCBI Taxonomy" id="1986256"/>
    <lineage>
        <taxon>Bacteria</taxon>
        <taxon>Pseudomonadati</taxon>
        <taxon>Pseudomonadota</taxon>
        <taxon>Gammaproteobacteria</taxon>
        <taxon>OMG group</taxon>
        <taxon>OM182 clade</taxon>
    </lineage>
</organism>
<dbReference type="GO" id="GO:0005886">
    <property type="term" value="C:plasma membrane"/>
    <property type="evidence" value="ECO:0007669"/>
    <property type="project" value="UniProtKB-SubCell"/>
</dbReference>
<comment type="caution">
    <text evidence="12">The sequence shown here is derived from an EMBL/GenBank/DDBJ whole genome shotgun (WGS) entry which is preliminary data.</text>
</comment>
<evidence type="ECO:0000256" key="8">
    <source>
        <dbReference type="ARBA" id="ARBA00023136"/>
    </source>
</evidence>
<keyword evidence="4" id="KW-1003">Cell membrane</keyword>
<dbReference type="Pfam" id="PF07219">
    <property type="entry name" value="HemY_N"/>
    <property type="match status" value="1"/>
</dbReference>
<comment type="function">
    <text evidence="1">Involved in a late step of protoheme IX synthesis.</text>
</comment>
<evidence type="ECO:0000259" key="11">
    <source>
        <dbReference type="Pfam" id="PF07219"/>
    </source>
</evidence>
<evidence type="ECO:0000256" key="3">
    <source>
        <dbReference type="ARBA" id="ARBA00004744"/>
    </source>
</evidence>
<protein>
    <recommendedName>
        <fullName evidence="11">HemY N-terminal domain-containing protein</fullName>
    </recommendedName>
</protein>
<dbReference type="EMBL" id="NTJZ01000003">
    <property type="protein sequence ID" value="PDH34622.1"/>
    <property type="molecule type" value="Genomic_DNA"/>
</dbReference>
<dbReference type="InterPro" id="IPR010817">
    <property type="entry name" value="HemY_N"/>
</dbReference>
<keyword evidence="7 10" id="KW-1133">Transmembrane helix</keyword>
<reference evidence="12 13" key="1">
    <citation type="submission" date="2017-08" db="EMBL/GenBank/DDBJ databases">
        <title>Fine stratification of microbial communities through a metagenomic profile of the photic zone.</title>
        <authorList>
            <person name="Haro-Moreno J.M."/>
            <person name="Lopez-Perez M."/>
            <person name="De La Torre J."/>
            <person name="Picazo A."/>
            <person name="Camacho A."/>
            <person name="Rodriguez-Valera F."/>
        </authorList>
    </citation>
    <scope>NUCLEOTIDE SEQUENCE [LARGE SCALE GENOMIC DNA]</scope>
    <source>
        <strain evidence="12">MED-G28</strain>
    </source>
</reference>
<dbReference type="InterPro" id="IPR011990">
    <property type="entry name" value="TPR-like_helical_dom_sf"/>
</dbReference>
<evidence type="ECO:0000256" key="7">
    <source>
        <dbReference type="ARBA" id="ARBA00022989"/>
    </source>
</evidence>
<evidence type="ECO:0000256" key="10">
    <source>
        <dbReference type="SAM" id="Phobius"/>
    </source>
</evidence>
<dbReference type="NCBIfam" id="TIGR00540">
    <property type="entry name" value="TPR_hemY_coli"/>
    <property type="match status" value="1"/>
</dbReference>
<dbReference type="GO" id="GO:0006779">
    <property type="term" value="P:porphyrin-containing compound biosynthetic process"/>
    <property type="evidence" value="ECO:0007669"/>
    <property type="project" value="UniProtKB-KW"/>
</dbReference>
<evidence type="ECO:0000256" key="9">
    <source>
        <dbReference type="ARBA" id="ARBA00023244"/>
    </source>
</evidence>
<proteinExistence type="predicted"/>
<dbReference type="Gene3D" id="1.25.40.10">
    <property type="entry name" value="Tetratricopeptide repeat domain"/>
    <property type="match status" value="2"/>
</dbReference>
<dbReference type="Proteomes" id="UP000219329">
    <property type="component" value="Unassembled WGS sequence"/>
</dbReference>
<name>A0A2A5WDX8_9GAMM</name>
<dbReference type="InterPro" id="IPR005254">
    <property type="entry name" value="Heme_biosyn_assoc_TPR_pro"/>
</dbReference>
<keyword evidence="6 10" id="KW-0812">Transmembrane</keyword>
<dbReference type="GO" id="GO:0042168">
    <property type="term" value="P:heme metabolic process"/>
    <property type="evidence" value="ECO:0007669"/>
    <property type="project" value="InterPro"/>
</dbReference>
<evidence type="ECO:0000313" key="12">
    <source>
        <dbReference type="EMBL" id="PDH34622.1"/>
    </source>
</evidence>
<dbReference type="SUPFAM" id="SSF48452">
    <property type="entry name" value="TPR-like"/>
    <property type="match status" value="2"/>
</dbReference>
<keyword evidence="5" id="KW-0997">Cell inner membrane</keyword>
<dbReference type="UniPathway" id="UPA00252"/>
<keyword evidence="9" id="KW-0627">Porphyrin biosynthesis</keyword>
<accession>A0A2A5WDX8</accession>
<evidence type="ECO:0000256" key="1">
    <source>
        <dbReference type="ARBA" id="ARBA00002962"/>
    </source>
</evidence>
<sequence length="419" mass="47985">MIRLFIFSLFAIMVALWVTLYLGFPSDPGYLLIAFGSYTFETSLFALLVASGVVYLMARLVFVLLQWINPKLLFQLGRSVRKRRRARARSDTIEGLLYFTRGNWQSSYNLLTKSAGDTDASVVNYLAAAYAAHKIGQKDDWIKCLEQAEEKYPKTRSTINLLKAQLLFKSGKLEQSVAVLEQLKKNSLNDPSLLHLLKDVYVKLEDWQALKELIPTLEKNEVIEPDDIEQIQMRIFMEELYASCAKRKNLSNQDALTQLMRLWNKAPARYREDEKVVKHYVELLNQCDAQGESVKVIEVALSKNWNEALILRYGEQDFGESQQQLLVAENWLKSRPKNANLLLCLGRISMRNELWGKAKEYYQASIKISPSAEAYGELSRLLKHLGEVQASETYLQSYGDLIGSELPKLPLPAQNKFTH</sequence>
<feature type="transmembrane region" description="Helical" evidence="10">
    <location>
        <begin position="44"/>
        <end position="68"/>
    </location>
</feature>
<comment type="subcellular location">
    <subcellularLocation>
        <location evidence="2">Cell inner membrane</location>
        <topology evidence="2">Multi-pass membrane protein</topology>
    </subcellularLocation>
</comment>